<dbReference type="EMBL" id="BPVZ01000977">
    <property type="protein sequence ID" value="GKV52980.1"/>
    <property type="molecule type" value="Genomic_DNA"/>
</dbReference>
<feature type="domain" description="Terpene synthase metal-binding" evidence="1">
    <location>
        <begin position="2"/>
        <end position="60"/>
    </location>
</feature>
<dbReference type="InterPro" id="IPR005630">
    <property type="entry name" value="Terpene_synthase_metal-bd"/>
</dbReference>
<evidence type="ECO:0000313" key="2">
    <source>
        <dbReference type="EMBL" id="GKV52980.1"/>
    </source>
</evidence>
<dbReference type="SUPFAM" id="SSF48576">
    <property type="entry name" value="Terpenoid synthases"/>
    <property type="match status" value="1"/>
</dbReference>
<evidence type="ECO:0000313" key="3">
    <source>
        <dbReference type="Proteomes" id="UP001054252"/>
    </source>
</evidence>
<dbReference type="GO" id="GO:0000287">
    <property type="term" value="F:magnesium ion binding"/>
    <property type="evidence" value="ECO:0007669"/>
    <property type="project" value="InterPro"/>
</dbReference>
<proteinExistence type="predicted"/>
<dbReference type="PROSITE" id="PS51257">
    <property type="entry name" value="PROKAR_LIPOPROTEIN"/>
    <property type="match status" value="1"/>
</dbReference>
<dbReference type="GO" id="GO:0010333">
    <property type="term" value="F:terpene synthase activity"/>
    <property type="evidence" value="ECO:0007669"/>
    <property type="project" value="InterPro"/>
</dbReference>
<dbReference type="Proteomes" id="UP001054252">
    <property type="component" value="Unassembled WGS sequence"/>
</dbReference>
<sequence length="82" mass="9158">MEDRLPTLDEYLEEAVNTSGANLLLAQACIGMEEAGIEAFEWIARGEGKTLHGMNVIGRLYMILCQTRMKKREGLWLGSIVT</sequence>
<dbReference type="Pfam" id="PF03936">
    <property type="entry name" value="Terpene_synth_C"/>
    <property type="match status" value="1"/>
</dbReference>
<comment type="caution">
    <text evidence="2">The sequence shown here is derived from an EMBL/GenBank/DDBJ whole genome shotgun (WGS) entry which is preliminary data.</text>
</comment>
<reference evidence="2 3" key="1">
    <citation type="journal article" date="2021" name="Commun. Biol.">
        <title>The genome of Shorea leprosula (Dipterocarpaceae) highlights the ecological relevance of drought in aseasonal tropical rainforests.</title>
        <authorList>
            <person name="Ng K.K.S."/>
            <person name="Kobayashi M.J."/>
            <person name="Fawcett J.A."/>
            <person name="Hatakeyama M."/>
            <person name="Paape T."/>
            <person name="Ng C.H."/>
            <person name="Ang C.C."/>
            <person name="Tnah L.H."/>
            <person name="Lee C.T."/>
            <person name="Nishiyama T."/>
            <person name="Sese J."/>
            <person name="O'Brien M.J."/>
            <person name="Copetti D."/>
            <person name="Mohd Noor M.I."/>
            <person name="Ong R.C."/>
            <person name="Putra M."/>
            <person name="Sireger I.Z."/>
            <person name="Indrioko S."/>
            <person name="Kosugi Y."/>
            <person name="Izuno A."/>
            <person name="Isagi Y."/>
            <person name="Lee S.L."/>
            <person name="Shimizu K.K."/>
        </authorList>
    </citation>
    <scope>NUCLEOTIDE SEQUENCE [LARGE SCALE GENOMIC DNA]</scope>
    <source>
        <strain evidence="2">214</strain>
    </source>
</reference>
<dbReference type="Gene3D" id="1.10.600.10">
    <property type="entry name" value="Farnesyl Diphosphate Synthase"/>
    <property type="match status" value="1"/>
</dbReference>
<keyword evidence="3" id="KW-1185">Reference proteome</keyword>
<organism evidence="2 3">
    <name type="scientific">Rubroshorea leprosula</name>
    <dbReference type="NCBI Taxonomy" id="152421"/>
    <lineage>
        <taxon>Eukaryota</taxon>
        <taxon>Viridiplantae</taxon>
        <taxon>Streptophyta</taxon>
        <taxon>Embryophyta</taxon>
        <taxon>Tracheophyta</taxon>
        <taxon>Spermatophyta</taxon>
        <taxon>Magnoliopsida</taxon>
        <taxon>eudicotyledons</taxon>
        <taxon>Gunneridae</taxon>
        <taxon>Pentapetalae</taxon>
        <taxon>rosids</taxon>
        <taxon>malvids</taxon>
        <taxon>Malvales</taxon>
        <taxon>Dipterocarpaceae</taxon>
        <taxon>Rubroshorea</taxon>
    </lineage>
</organism>
<dbReference type="InterPro" id="IPR008949">
    <property type="entry name" value="Isoprenoid_synthase_dom_sf"/>
</dbReference>
<evidence type="ECO:0000259" key="1">
    <source>
        <dbReference type="Pfam" id="PF03936"/>
    </source>
</evidence>
<dbReference type="AlphaFoldDB" id="A0AAV5MSN2"/>
<accession>A0AAV5MSN2</accession>
<protein>
    <recommendedName>
        <fullName evidence="1">Terpene synthase metal-binding domain-containing protein</fullName>
    </recommendedName>
</protein>
<gene>
    <name evidence="2" type="ORF">SLEP1_g59530</name>
</gene>
<name>A0AAV5MSN2_9ROSI</name>